<dbReference type="RefSeq" id="WP_092778629.1">
    <property type="nucleotide sequence ID" value="NZ_FOGI01000006.1"/>
</dbReference>
<organism evidence="4 5">
    <name type="scientific">Actinokineospora terrae</name>
    <dbReference type="NCBI Taxonomy" id="155974"/>
    <lineage>
        <taxon>Bacteria</taxon>
        <taxon>Bacillati</taxon>
        <taxon>Actinomycetota</taxon>
        <taxon>Actinomycetes</taxon>
        <taxon>Pseudonocardiales</taxon>
        <taxon>Pseudonocardiaceae</taxon>
        <taxon>Actinokineospora</taxon>
    </lineage>
</organism>
<keyword evidence="1" id="KW-0597">Phosphoprotein</keyword>
<dbReference type="EMBL" id="FOGI01000006">
    <property type="protein sequence ID" value="SER94587.1"/>
    <property type="molecule type" value="Genomic_DNA"/>
</dbReference>
<dbReference type="AlphaFoldDB" id="A0A1H9TC17"/>
<proteinExistence type="predicted"/>
<dbReference type="GO" id="GO:0000160">
    <property type="term" value="P:phosphorelay signal transduction system"/>
    <property type="evidence" value="ECO:0007669"/>
    <property type="project" value="InterPro"/>
</dbReference>
<dbReference type="InterPro" id="IPR011006">
    <property type="entry name" value="CheY-like_superfamily"/>
</dbReference>
<name>A0A1H9TC17_9PSEU</name>
<dbReference type="Gene3D" id="3.40.50.2300">
    <property type="match status" value="1"/>
</dbReference>
<evidence type="ECO:0000259" key="3">
    <source>
        <dbReference type="PROSITE" id="PS50110"/>
    </source>
</evidence>
<reference evidence="5" key="1">
    <citation type="submission" date="2016-10" db="EMBL/GenBank/DDBJ databases">
        <authorList>
            <person name="Varghese N."/>
            <person name="Submissions S."/>
        </authorList>
    </citation>
    <scope>NUCLEOTIDE SEQUENCE [LARGE SCALE GENOMIC DNA]</scope>
    <source>
        <strain evidence="5">DSM 44260</strain>
    </source>
</reference>
<feature type="domain" description="Response regulatory" evidence="3">
    <location>
        <begin position="2"/>
        <end position="121"/>
    </location>
</feature>
<sequence>MRIVVVDDILEVGNTVARALDGSGHEVRVLLSPAALGTALAEHRFDLAFVDLDFSYESSETGLTALRHLSGAGVPAVVYSADSEENRALLLLAAFQHFAPLALLSKSATQDHIRALVGRLAESGMAPVTDRLSDRYRPHATPTLLDQLVRNRTDLTIWRLLSRYATRGEVAIAAHVHPRTVDKFLSTHYPVMRAVESRLRSTVREPESETPKKHLLAPMHAFAVKHAMFFADAEVEALVDSKPPPTRTTSEASRAAREYRGRS</sequence>
<feature type="compositionally biased region" description="Basic and acidic residues" evidence="2">
    <location>
        <begin position="254"/>
        <end position="263"/>
    </location>
</feature>
<dbReference type="PROSITE" id="PS50110">
    <property type="entry name" value="RESPONSE_REGULATORY"/>
    <property type="match status" value="1"/>
</dbReference>
<accession>A0A1H9TC17</accession>
<keyword evidence="5" id="KW-1185">Reference proteome</keyword>
<dbReference type="SUPFAM" id="SSF52172">
    <property type="entry name" value="CheY-like"/>
    <property type="match status" value="1"/>
</dbReference>
<dbReference type="STRING" id="155974.SAMN04487818_106180"/>
<evidence type="ECO:0000256" key="2">
    <source>
        <dbReference type="SAM" id="MobiDB-lite"/>
    </source>
</evidence>
<gene>
    <name evidence="4" type="ORF">SAMN04487818_106180</name>
</gene>
<dbReference type="SMART" id="SM00448">
    <property type="entry name" value="REC"/>
    <property type="match status" value="1"/>
</dbReference>
<evidence type="ECO:0000313" key="4">
    <source>
        <dbReference type="EMBL" id="SER94587.1"/>
    </source>
</evidence>
<dbReference type="CDD" id="cd00156">
    <property type="entry name" value="REC"/>
    <property type="match status" value="1"/>
</dbReference>
<evidence type="ECO:0000256" key="1">
    <source>
        <dbReference type="PROSITE-ProRule" id="PRU00169"/>
    </source>
</evidence>
<evidence type="ECO:0000313" key="5">
    <source>
        <dbReference type="Proteomes" id="UP000199051"/>
    </source>
</evidence>
<dbReference type="Proteomes" id="UP000199051">
    <property type="component" value="Unassembled WGS sequence"/>
</dbReference>
<protein>
    <recommendedName>
        <fullName evidence="3">Response regulatory domain-containing protein</fullName>
    </recommendedName>
</protein>
<feature type="modified residue" description="4-aspartylphosphate" evidence="1">
    <location>
        <position position="51"/>
    </location>
</feature>
<feature type="region of interest" description="Disordered" evidence="2">
    <location>
        <begin position="240"/>
        <end position="263"/>
    </location>
</feature>
<dbReference type="InterPro" id="IPR001789">
    <property type="entry name" value="Sig_transdc_resp-reg_receiver"/>
</dbReference>